<evidence type="ECO:0000256" key="10">
    <source>
        <dbReference type="ARBA" id="ARBA00022984"/>
    </source>
</evidence>
<evidence type="ECO:0000256" key="6">
    <source>
        <dbReference type="ARBA" id="ARBA00022676"/>
    </source>
</evidence>
<dbReference type="NCBIfam" id="TIGR02074">
    <property type="entry name" value="PBP_1a_fam"/>
    <property type="match status" value="1"/>
</dbReference>
<dbReference type="SUPFAM" id="SSF56601">
    <property type="entry name" value="beta-lactamase/transpeptidase-like"/>
    <property type="match status" value="1"/>
</dbReference>
<keyword evidence="20" id="KW-1185">Reference proteome</keyword>
<comment type="similarity">
    <text evidence="2">In the C-terminal section; belongs to the transpeptidase family.</text>
</comment>
<evidence type="ECO:0000256" key="12">
    <source>
        <dbReference type="ARBA" id="ARBA00023316"/>
    </source>
</evidence>
<protein>
    <submittedName>
        <fullName evidence="19">Penicillin-binding protein</fullName>
    </submittedName>
</protein>
<keyword evidence="10" id="KW-0573">Peptidoglycan synthesis</keyword>
<dbReference type="InterPro" id="IPR023346">
    <property type="entry name" value="Lysozyme-like_dom_sf"/>
</dbReference>
<dbReference type="GO" id="GO:0030288">
    <property type="term" value="C:outer membrane-bounded periplasmic space"/>
    <property type="evidence" value="ECO:0007669"/>
    <property type="project" value="TreeGrafter"/>
</dbReference>
<evidence type="ECO:0000256" key="15">
    <source>
        <dbReference type="SAM" id="MobiDB-lite"/>
    </source>
</evidence>
<keyword evidence="5" id="KW-0645">Protease</keyword>
<accession>A0A504U7F7</accession>
<dbReference type="GO" id="GO:0009002">
    <property type="term" value="F:serine-type D-Ala-D-Ala carboxypeptidase activity"/>
    <property type="evidence" value="ECO:0007669"/>
    <property type="project" value="UniProtKB-EC"/>
</dbReference>
<comment type="pathway">
    <text evidence="1">Cell wall biogenesis; peptidoglycan biosynthesis.</text>
</comment>
<dbReference type="OrthoDB" id="9766909at2"/>
<dbReference type="Pfam" id="PF00912">
    <property type="entry name" value="Transgly"/>
    <property type="match status" value="1"/>
</dbReference>
<evidence type="ECO:0000256" key="16">
    <source>
        <dbReference type="SAM" id="Phobius"/>
    </source>
</evidence>
<keyword evidence="16" id="KW-0812">Transmembrane</keyword>
<dbReference type="InterPro" id="IPR012338">
    <property type="entry name" value="Beta-lactam/transpept-like"/>
</dbReference>
<dbReference type="UniPathway" id="UPA00219"/>
<reference evidence="19 20" key="1">
    <citation type="submission" date="2019-06" db="EMBL/GenBank/DDBJ databases">
        <title>Rhizobium sp. CL12 isolated from roots of soybean.</title>
        <authorList>
            <person name="Wang C."/>
        </authorList>
    </citation>
    <scope>NUCLEOTIDE SEQUENCE [LARGE SCALE GENOMIC DNA]</scope>
    <source>
        <strain evidence="19 20">CL12</strain>
    </source>
</reference>
<dbReference type="GO" id="GO:0008658">
    <property type="term" value="F:penicillin binding"/>
    <property type="evidence" value="ECO:0007669"/>
    <property type="project" value="InterPro"/>
</dbReference>
<gene>
    <name evidence="19" type="ORF">FJQ55_00385</name>
</gene>
<keyword evidence="8" id="KW-0378">Hydrolase</keyword>
<evidence type="ECO:0000256" key="14">
    <source>
        <dbReference type="ARBA" id="ARBA00049902"/>
    </source>
</evidence>
<keyword evidence="16" id="KW-1133">Transmembrane helix</keyword>
<evidence type="ECO:0000259" key="18">
    <source>
        <dbReference type="Pfam" id="PF00912"/>
    </source>
</evidence>
<dbReference type="GO" id="GO:0009252">
    <property type="term" value="P:peptidoglycan biosynthetic process"/>
    <property type="evidence" value="ECO:0007669"/>
    <property type="project" value="UniProtKB-UniPathway"/>
</dbReference>
<evidence type="ECO:0000256" key="11">
    <source>
        <dbReference type="ARBA" id="ARBA00023268"/>
    </source>
</evidence>
<name>A0A504U7F7_9HYPH</name>
<feature type="region of interest" description="Disordered" evidence="15">
    <location>
        <begin position="651"/>
        <end position="735"/>
    </location>
</feature>
<dbReference type="Gene3D" id="1.10.3810.10">
    <property type="entry name" value="Biosynthetic peptidoglycan transglycosylase-like"/>
    <property type="match status" value="1"/>
</dbReference>
<feature type="region of interest" description="Disordered" evidence="15">
    <location>
        <begin position="1"/>
        <end position="64"/>
    </location>
</feature>
<keyword evidence="11" id="KW-0511">Multifunctional enzyme</keyword>
<evidence type="ECO:0000313" key="19">
    <source>
        <dbReference type="EMBL" id="TPP09377.1"/>
    </source>
</evidence>
<evidence type="ECO:0000256" key="4">
    <source>
        <dbReference type="ARBA" id="ARBA00022645"/>
    </source>
</evidence>
<keyword evidence="16" id="KW-0472">Membrane</keyword>
<keyword evidence="6" id="KW-0328">Glycosyltransferase</keyword>
<feature type="domain" description="Penicillin-binding protein transpeptidase" evidence="17">
    <location>
        <begin position="388"/>
        <end position="613"/>
    </location>
</feature>
<keyword evidence="7" id="KW-0808">Transferase</keyword>
<feature type="transmembrane region" description="Helical" evidence="16">
    <location>
        <begin position="73"/>
        <end position="96"/>
    </location>
</feature>
<evidence type="ECO:0000259" key="17">
    <source>
        <dbReference type="Pfam" id="PF00905"/>
    </source>
</evidence>
<dbReference type="PANTHER" id="PTHR32282">
    <property type="entry name" value="BINDING PROTEIN TRANSPEPTIDASE, PUTATIVE-RELATED"/>
    <property type="match status" value="1"/>
</dbReference>
<dbReference type="GO" id="GO:0006508">
    <property type="term" value="P:proteolysis"/>
    <property type="evidence" value="ECO:0007669"/>
    <property type="project" value="UniProtKB-KW"/>
</dbReference>
<comment type="similarity">
    <text evidence="3">In the N-terminal section; belongs to the glycosyltransferase 51 family.</text>
</comment>
<dbReference type="InterPro" id="IPR001460">
    <property type="entry name" value="PCN-bd_Tpept"/>
</dbReference>
<dbReference type="GO" id="GO:0008360">
    <property type="term" value="P:regulation of cell shape"/>
    <property type="evidence" value="ECO:0007669"/>
    <property type="project" value="UniProtKB-KW"/>
</dbReference>
<keyword evidence="12" id="KW-0961">Cell wall biogenesis/degradation</keyword>
<dbReference type="RefSeq" id="WP_140825775.1">
    <property type="nucleotide sequence ID" value="NZ_VFYP01000001.1"/>
</dbReference>
<dbReference type="Pfam" id="PF00905">
    <property type="entry name" value="Transpeptidase"/>
    <property type="match status" value="1"/>
</dbReference>
<evidence type="ECO:0000256" key="2">
    <source>
        <dbReference type="ARBA" id="ARBA00007090"/>
    </source>
</evidence>
<dbReference type="SUPFAM" id="SSF53955">
    <property type="entry name" value="Lysozyme-like"/>
    <property type="match status" value="1"/>
</dbReference>
<keyword evidence="9" id="KW-0133">Cell shape</keyword>
<evidence type="ECO:0000256" key="9">
    <source>
        <dbReference type="ARBA" id="ARBA00022960"/>
    </source>
</evidence>
<comment type="catalytic activity">
    <reaction evidence="14">
        <text>[GlcNAc-(1-&gt;4)-Mur2Ac(oyl-L-Ala-gamma-D-Glu-L-Lys-D-Ala-D-Ala)](n)-di-trans,octa-cis-undecaprenyl diphosphate + beta-D-GlcNAc-(1-&gt;4)-Mur2Ac(oyl-L-Ala-gamma-D-Glu-L-Lys-D-Ala-D-Ala)-di-trans,octa-cis-undecaprenyl diphosphate = [GlcNAc-(1-&gt;4)-Mur2Ac(oyl-L-Ala-gamma-D-Glu-L-Lys-D-Ala-D-Ala)](n+1)-di-trans,octa-cis-undecaprenyl diphosphate + di-trans,octa-cis-undecaprenyl diphosphate + H(+)</text>
        <dbReference type="Rhea" id="RHEA:23708"/>
        <dbReference type="Rhea" id="RHEA-COMP:9602"/>
        <dbReference type="Rhea" id="RHEA-COMP:9603"/>
        <dbReference type="ChEBI" id="CHEBI:15378"/>
        <dbReference type="ChEBI" id="CHEBI:58405"/>
        <dbReference type="ChEBI" id="CHEBI:60033"/>
        <dbReference type="ChEBI" id="CHEBI:78435"/>
        <dbReference type="EC" id="2.4.99.28"/>
    </reaction>
</comment>
<comment type="caution">
    <text evidence="19">The sequence shown here is derived from an EMBL/GenBank/DDBJ whole genome shotgun (WGS) entry which is preliminary data.</text>
</comment>
<feature type="domain" description="Glycosyl transferase family 51" evidence="18">
    <location>
        <begin position="132"/>
        <end position="295"/>
    </location>
</feature>
<evidence type="ECO:0000256" key="13">
    <source>
        <dbReference type="ARBA" id="ARBA00034000"/>
    </source>
</evidence>
<evidence type="ECO:0000313" key="20">
    <source>
        <dbReference type="Proteomes" id="UP000316429"/>
    </source>
</evidence>
<feature type="compositionally biased region" description="Acidic residues" evidence="15">
    <location>
        <begin position="14"/>
        <end position="24"/>
    </location>
</feature>
<comment type="catalytic activity">
    <reaction evidence="13">
        <text>Preferential cleavage: (Ac)2-L-Lys-D-Ala-|-D-Ala. Also transpeptidation of peptidyl-alanyl moieties that are N-acyl substituents of D-alanine.</text>
        <dbReference type="EC" id="3.4.16.4"/>
    </reaction>
</comment>
<evidence type="ECO:0000256" key="8">
    <source>
        <dbReference type="ARBA" id="ARBA00022801"/>
    </source>
</evidence>
<evidence type="ECO:0000256" key="7">
    <source>
        <dbReference type="ARBA" id="ARBA00022679"/>
    </source>
</evidence>
<dbReference type="Proteomes" id="UP000316429">
    <property type="component" value="Unassembled WGS sequence"/>
</dbReference>
<dbReference type="GO" id="GO:0071555">
    <property type="term" value="P:cell wall organization"/>
    <property type="evidence" value="ECO:0007669"/>
    <property type="project" value="UniProtKB-KW"/>
</dbReference>
<evidence type="ECO:0000256" key="3">
    <source>
        <dbReference type="ARBA" id="ARBA00007739"/>
    </source>
</evidence>
<dbReference type="InterPro" id="IPR036950">
    <property type="entry name" value="PBP_transglycosylase"/>
</dbReference>
<dbReference type="PANTHER" id="PTHR32282:SF33">
    <property type="entry name" value="PEPTIDOGLYCAN GLYCOSYLTRANSFERASE"/>
    <property type="match status" value="1"/>
</dbReference>
<organism evidence="19 20">
    <name type="scientific">Rhizobium glycinendophyticum</name>
    <dbReference type="NCBI Taxonomy" id="2589807"/>
    <lineage>
        <taxon>Bacteria</taxon>
        <taxon>Pseudomonadati</taxon>
        <taxon>Pseudomonadota</taxon>
        <taxon>Alphaproteobacteria</taxon>
        <taxon>Hyphomicrobiales</taxon>
        <taxon>Rhizobiaceae</taxon>
        <taxon>Rhizobium/Agrobacterium group</taxon>
        <taxon>Rhizobium</taxon>
    </lineage>
</organism>
<dbReference type="Gene3D" id="3.40.710.10">
    <property type="entry name" value="DD-peptidase/beta-lactamase superfamily"/>
    <property type="match status" value="1"/>
</dbReference>
<dbReference type="InterPro" id="IPR050396">
    <property type="entry name" value="Glycosyltr_51/Transpeptidase"/>
</dbReference>
<dbReference type="InterPro" id="IPR001264">
    <property type="entry name" value="Glyco_trans_51"/>
</dbReference>
<dbReference type="GO" id="GO:0008955">
    <property type="term" value="F:peptidoglycan glycosyltransferase activity"/>
    <property type="evidence" value="ECO:0007669"/>
    <property type="project" value="UniProtKB-EC"/>
</dbReference>
<feature type="compositionally biased region" description="Basic and acidic residues" evidence="15">
    <location>
        <begin position="1"/>
        <end position="13"/>
    </location>
</feature>
<feature type="compositionally biased region" description="Basic residues" evidence="15">
    <location>
        <begin position="52"/>
        <end position="63"/>
    </location>
</feature>
<evidence type="ECO:0000256" key="1">
    <source>
        <dbReference type="ARBA" id="ARBA00004752"/>
    </source>
</evidence>
<evidence type="ECO:0000256" key="5">
    <source>
        <dbReference type="ARBA" id="ARBA00022670"/>
    </source>
</evidence>
<dbReference type="EMBL" id="VFYP01000001">
    <property type="protein sequence ID" value="TPP09377.1"/>
    <property type="molecule type" value="Genomic_DNA"/>
</dbReference>
<proteinExistence type="inferred from homology"/>
<dbReference type="AlphaFoldDB" id="A0A504U7F7"/>
<keyword evidence="4" id="KW-0121">Carboxypeptidase</keyword>
<dbReference type="FunFam" id="1.10.3810.10:FF:000001">
    <property type="entry name" value="Penicillin-binding protein 1A"/>
    <property type="match status" value="1"/>
</dbReference>
<sequence length="743" mass="79826">MVSRGKSRDRIEPSFEEDREDEDLRLDADDRIAGGRKTRSSGKRSVASSRSGKAKKSKPRKRQSSGGFGLGRLVYWCFVLSIWGAIGLGGLVAYYGSQMPSASSWSIPERPPNMKIVSVEGTGIANRGATGGEALPLEEMSPFIPQAVMAIEDRRFYSHFGVDPLGLARAIVTNVVSGRAVQGGSTLTQQLAKNLFLSPERTVERKVQEVLLAFWLEQKYTKDQILAMYLNRVYFGSNAYGVEAAARRYFNKSARDVNLGEAALLAGLLKAPSRLSPARDPEAAEARAQVVLQAMLEEGYITDDEVKTAMSQSPTKAKRYWSGAGQYVADMVRDDVTALIGKVTEDIVVETTIDMTLEKKAEAALTESLAAEGAKVNASQAALVSIDGTGAIRALVGGRDYAESQFNRAVKAKRQPGSAFKPFVYAAAMEIGLRPGSTRNDAPIRIGSWTPQNYDEKYRGPVTLAHALAESLNTIAAQLVMEVGPDQVIKLAHRMGIDSDLQNNASIALGTSEVSLLELTAAYAPFMNGGYKATPHIVQRILKSDGTVIYENNYLEPPRVLSDQVVSEMNQMLMGVINEGTGKKARLKGWEAAGKTGTTQSFRDALFVGYTSNLTTGVWFGNDNGDSMKKVTGGGLPARAWHDFMTAAHQGLAPAPLPGGDYQEPAPADQDPSIGTIISDVLTGGGEERYPAQPQANGEPPVQPGEQGNWPILEGPVPPGDVGQGSQGGSPRRTTLLDLILGQ</sequence>